<dbReference type="PANTHER" id="PTHR46492">
    <property type="entry name" value="DYNEIN ASSEMBLY FACTOR 4, AXONEMAL"/>
    <property type="match status" value="1"/>
</dbReference>
<feature type="domain" description="CS" evidence="2">
    <location>
        <begin position="3"/>
        <end position="88"/>
    </location>
</feature>
<protein>
    <recommendedName>
        <fullName evidence="2">CS domain-containing protein</fullName>
    </recommendedName>
</protein>
<dbReference type="Pfam" id="PF04969">
    <property type="entry name" value="CS"/>
    <property type="match status" value="1"/>
</dbReference>
<name>A0A7S0NH28_MICPS</name>
<dbReference type="GO" id="GO:0003341">
    <property type="term" value="P:cilium movement"/>
    <property type="evidence" value="ECO:0007669"/>
    <property type="project" value="TreeGrafter"/>
</dbReference>
<reference evidence="3" key="1">
    <citation type="submission" date="2021-01" db="EMBL/GenBank/DDBJ databases">
        <authorList>
            <person name="Corre E."/>
            <person name="Pelletier E."/>
            <person name="Niang G."/>
            <person name="Scheremetjew M."/>
            <person name="Finn R."/>
            <person name="Kale V."/>
            <person name="Holt S."/>
            <person name="Cochrane G."/>
            <person name="Meng A."/>
            <person name="Brown T."/>
            <person name="Cohen L."/>
        </authorList>
    </citation>
    <scope>NUCLEOTIDE SEQUENCE</scope>
    <source>
        <strain evidence="3">CCMP1723</strain>
    </source>
</reference>
<proteinExistence type="predicted"/>
<dbReference type="InterPro" id="IPR007052">
    <property type="entry name" value="CS_dom"/>
</dbReference>
<dbReference type="GO" id="GO:0036159">
    <property type="term" value="P:inner dynein arm assembly"/>
    <property type="evidence" value="ECO:0007669"/>
    <property type="project" value="TreeGrafter"/>
</dbReference>
<evidence type="ECO:0000256" key="1">
    <source>
        <dbReference type="SAM" id="MobiDB-lite"/>
    </source>
</evidence>
<organism evidence="3">
    <name type="scientific">Micromonas pusilla</name>
    <name type="common">Picoplanktonic green alga</name>
    <name type="synonym">Chromulina pusilla</name>
    <dbReference type="NCBI Taxonomy" id="38833"/>
    <lineage>
        <taxon>Eukaryota</taxon>
        <taxon>Viridiplantae</taxon>
        <taxon>Chlorophyta</taxon>
        <taxon>Mamiellophyceae</taxon>
        <taxon>Mamiellales</taxon>
        <taxon>Mamiellaceae</taxon>
        <taxon>Micromonas</taxon>
    </lineage>
</organism>
<dbReference type="Gene3D" id="2.60.40.790">
    <property type="match status" value="1"/>
</dbReference>
<dbReference type="GO" id="GO:0036158">
    <property type="term" value="P:outer dynein arm assembly"/>
    <property type="evidence" value="ECO:0007669"/>
    <property type="project" value="TreeGrafter"/>
</dbReference>
<sequence length="629" mass="70783">MGYLTPAHSWHETNDEVYVRVYIQGIPRQTFDVFATSCFLKVNAPPYYFACDLEDEIDQNTCVVIVDSHGVEFKCKKFQPGKRWGQLMRFVTPQTKNDIARRRLVSVQATYGRANVSRAAAVALSAEEGKAQLRKQWELNQKHRNIIQERAEVELTAERNIARSWRQEPESIGTSDSCIRVESENDNYIFRLGNVSIANLDGMEALQYNMQSMRVTTDHYLGLTRTAENKSAFGKSHRASLSSRTPDSFTVAKNAGQTKPRLPIRVGLDFTKLEYENVPARESREPRFHQQKANPQERDHTKPLTALEVPEQEPIFVKDKGDIFFRVGNYRSALSAYTQAVNAKKKMKDPSKALVKLYANRAACYLNNQQPELAIDDCTMALDFLKSIEADENCSSSRKHDAHDFWRQKLLVRRAKAHIALKKLHHARNDLGAAVDMGENCADISRDLEEVRLCSVFLDTTSLQGIGDARYCAKNFTGAMHAYDLALKLPGYFGNLAKANILVSRAACRLSLSDYGGARSDCETALNIILCGGINTWERNGRPHSILSSDDEIIHDDTAHRCVDIGGEWNNVLIGLLIKILHRRGAAAAHVQRYQHAVSDYEFAAGLMIGETESTLDSDASMIYHVAFK</sequence>
<dbReference type="SUPFAM" id="SSF48452">
    <property type="entry name" value="TPR-like"/>
    <property type="match status" value="2"/>
</dbReference>
<dbReference type="PANTHER" id="PTHR46492:SF1">
    <property type="entry name" value="DYNEIN AXONEMAL ASSEMBLY FACTOR 4"/>
    <property type="match status" value="1"/>
</dbReference>
<dbReference type="PROSITE" id="PS51203">
    <property type="entry name" value="CS"/>
    <property type="match status" value="1"/>
</dbReference>
<dbReference type="Gene3D" id="1.25.40.10">
    <property type="entry name" value="Tetratricopeptide repeat domain"/>
    <property type="match status" value="2"/>
</dbReference>
<dbReference type="SUPFAM" id="SSF49764">
    <property type="entry name" value="HSP20-like chaperones"/>
    <property type="match status" value="1"/>
</dbReference>
<evidence type="ECO:0000313" key="3">
    <source>
        <dbReference type="EMBL" id="CAD8513405.1"/>
    </source>
</evidence>
<dbReference type="InterPro" id="IPR008978">
    <property type="entry name" value="HSP20-like_chaperone"/>
</dbReference>
<dbReference type="EMBL" id="HBEQ01001042">
    <property type="protein sequence ID" value="CAD8513405.1"/>
    <property type="molecule type" value="Transcribed_RNA"/>
</dbReference>
<dbReference type="AlphaFoldDB" id="A0A7S0NH28"/>
<dbReference type="InterPro" id="IPR011990">
    <property type="entry name" value="TPR-like_helical_dom_sf"/>
</dbReference>
<feature type="region of interest" description="Disordered" evidence="1">
    <location>
        <begin position="280"/>
        <end position="299"/>
    </location>
</feature>
<evidence type="ECO:0000259" key="2">
    <source>
        <dbReference type="PROSITE" id="PS51203"/>
    </source>
</evidence>
<dbReference type="InterPro" id="IPR052004">
    <property type="entry name" value="Dynein_assembly_factor_4"/>
</dbReference>
<dbReference type="SMART" id="SM00028">
    <property type="entry name" value="TPR"/>
    <property type="match status" value="5"/>
</dbReference>
<gene>
    <name evidence="3" type="ORF">MCOM1403_LOCUS830</name>
</gene>
<dbReference type="InterPro" id="IPR019734">
    <property type="entry name" value="TPR_rpt"/>
</dbReference>
<accession>A0A7S0NH28</accession>